<dbReference type="EMBL" id="QFDM01000002">
    <property type="protein sequence ID" value="MCM2465884.1"/>
    <property type="molecule type" value="Genomic_DNA"/>
</dbReference>
<comment type="caution">
    <text evidence="10">The sequence shown here is derived from an EMBL/GenBank/DDBJ whole genome shotgun (WGS) entry which is preliminary data.</text>
</comment>
<evidence type="ECO:0000256" key="3">
    <source>
        <dbReference type="ARBA" id="ARBA00022448"/>
    </source>
</evidence>
<sequence length="416" mass="44608">MGTLIPLVVLVIVFLLIAVRKIGNVNFRIWQVMLLGALVVLATGSITPLDALASINLDVMLFLFFMFVIGEALAASGYLYHLSFRLFSRAESVRHLIFRILVGAGVLSALLMNDTLAVVGTPLMLYFGRRHGISPKLLLLALAFAVTTGSVASPIGNPQNLLIALSGGIENPFITFPLYLAVPTAISLLLAYVFLCRAFPGELHPAPLVHRKEEICDPALAALARLSLILLVFLIGARVAAVMLVPDLDIRLTWIAVIAAIPVLVGSRRRFEILRRIDWPTLIFFAGLFVLMASVWQSGFFQPLIEESSLDLAAVPVIVVMGVVVSQFVSNVPFVALSLPVLSHLGTSTVGMMALAAGSTIAGNMLILGAASNVIIIQCAERDGETLTFGEFARVGIPLTVAQTAVYVIFLSLIPA</sequence>
<gene>
    <name evidence="10" type="ORF">DIC75_06065</name>
</gene>
<dbReference type="PANTHER" id="PTHR43302:SF5">
    <property type="entry name" value="TRANSPORTER ARSB-RELATED"/>
    <property type="match status" value="1"/>
</dbReference>
<reference evidence="10 11" key="1">
    <citation type="submission" date="2018-05" db="EMBL/GenBank/DDBJ databases">
        <title>Isolation and characterization of genus Methanoculleus species and their viruses from deep sea marine sediment offshore southwestern Taiwan.</title>
        <authorList>
            <person name="Wei W.-H."/>
            <person name="Chen W.-C."/>
            <person name="Lai M.-C."/>
            <person name="Chen S.-C."/>
        </authorList>
    </citation>
    <scope>NUCLEOTIDE SEQUENCE [LARGE SCALE GENOMIC DNA]</scope>
    <source>
        <strain evidence="10 11">CWC-02</strain>
    </source>
</reference>
<keyword evidence="7 8" id="KW-0472">Membrane</keyword>
<keyword evidence="4" id="KW-1003">Cell membrane</keyword>
<evidence type="ECO:0000256" key="6">
    <source>
        <dbReference type="ARBA" id="ARBA00022989"/>
    </source>
</evidence>
<name>A0ABD4TFS0_9EURY</name>
<evidence type="ECO:0000256" key="2">
    <source>
        <dbReference type="ARBA" id="ARBA00009843"/>
    </source>
</evidence>
<dbReference type="Pfam" id="PF03600">
    <property type="entry name" value="CitMHS"/>
    <property type="match status" value="1"/>
</dbReference>
<dbReference type="PRINTS" id="PR00758">
    <property type="entry name" value="ARSENICPUMP"/>
</dbReference>
<evidence type="ECO:0000256" key="5">
    <source>
        <dbReference type="ARBA" id="ARBA00022692"/>
    </source>
</evidence>
<keyword evidence="3" id="KW-0813">Transport</keyword>
<feature type="transmembrane region" description="Helical" evidence="8">
    <location>
        <begin position="220"/>
        <end position="244"/>
    </location>
</feature>
<evidence type="ECO:0000313" key="10">
    <source>
        <dbReference type="EMBL" id="MCM2465884.1"/>
    </source>
</evidence>
<feature type="transmembrane region" description="Helical" evidence="8">
    <location>
        <begin position="61"/>
        <end position="80"/>
    </location>
</feature>
<comment type="subcellular location">
    <subcellularLocation>
        <location evidence="1">Cell membrane</location>
        <topology evidence="1">Multi-pass membrane protein</topology>
    </subcellularLocation>
</comment>
<evidence type="ECO:0000256" key="4">
    <source>
        <dbReference type="ARBA" id="ARBA00022475"/>
    </source>
</evidence>
<evidence type="ECO:0000313" key="11">
    <source>
        <dbReference type="Proteomes" id="UP001523230"/>
    </source>
</evidence>
<dbReference type="PANTHER" id="PTHR43302">
    <property type="entry name" value="TRANSPORTER ARSB-RELATED"/>
    <property type="match status" value="1"/>
</dbReference>
<feature type="transmembrane region" description="Helical" evidence="8">
    <location>
        <begin position="30"/>
        <end position="49"/>
    </location>
</feature>
<dbReference type="RefSeq" id="WP_250987146.1">
    <property type="nucleotide sequence ID" value="NZ_QFDM01000002.1"/>
</dbReference>
<feature type="transmembrane region" description="Helical" evidence="8">
    <location>
        <begin position="317"/>
        <end position="342"/>
    </location>
</feature>
<feature type="transmembrane region" description="Helical" evidence="8">
    <location>
        <begin position="279"/>
        <end position="297"/>
    </location>
</feature>
<feature type="transmembrane region" description="Helical" evidence="8">
    <location>
        <begin position="100"/>
        <end position="125"/>
    </location>
</feature>
<keyword evidence="5 8" id="KW-0812">Transmembrane</keyword>
<evidence type="ECO:0000256" key="7">
    <source>
        <dbReference type="ARBA" id="ARBA00023136"/>
    </source>
</evidence>
<dbReference type="Proteomes" id="UP001523230">
    <property type="component" value="Unassembled WGS sequence"/>
</dbReference>
<organism evidence="10 11">
    <name type="scientific">Methanoculleus oceani</name>
    <dbReference type="NCBI Taxonomy" id="2184756"/>
    <lineage>
        <taxon>Archaea</taxon>
        <taxon>Methanobacteriati</taxon>
        <taxon>Methanobacteriota</taxon>
        <taxon>Stenosarchaea group</taxon>
        <taxon>Methanomicrobia</taxon>
        <taxon>Methanomicrobiales</taxon>
        <taxon>Methanomicrobiaceae</taxon>
        <taxon>Methanoculleus</taxon>
    </lineage>
</organism>
<proteinExistence type="inferred from homology"/>
<feature type="transmembrane region" description="Helical" evidence="8">
    <location>
        <begin position="354"/>
        <end position="376"/>
    </location>
</feature>
<dbReference type="AlphaFoldDB" id="A0ABD4TFS0"/>
<dbReference type="GO" id="GO:0005886">
    <property type="term" value="C:plasma membrane"/>
    <property type="evidence" value="ECO:0007669"/>
    <property type="project" value="UniProtKB-SubCell"/>
</dbReference>
<feature type="transmembrane region" description="Helical" evidence="8">
    <location>
        <begin position="396"/>
        <end position="414"/>
    </location>
</feature>
<feature type="transmembrane region" description="Helical" evidence="8">
    <location>
        <begin position="250"/>
        <end position="267"/>
    </location>
</feature>
<evidence type="ECO:0000256" key="1">
    <source>
        <dbReference type="ARBA" id="ARBA00004651"/>
    </source>
</evidence>
<accession>A0ABD4TFS0</accession>
<evidence type="ECO:0000259" key="9">
    <source>
        <dbReference type="Pfam" id="PF03600"/>
    </source>
</evidence>
<comment type="similarity">
    <text evidence="2">Belongs to the CitM (TC 2.A.11) transporter family.</text>
</comment>
<feature type="transmembrane region" description="Helical" evidence="8">
    <location>
        <begin position="176"/>
        <end position="199"/>
    </location>
</feature>
<keyword evidence="11" id="KW-1185">Reference proteome</keyword>
<dbReference type="InterPro" id="IPR000802">
    <property type="entry name" value="Arsenical_pump_ArsB"/>
</dbReference>
<dbReference type="InterPro" id="IPR004680">
    <property type="entry name" value="Cit_transptr-like_dom"/>
</dbReference>
<keyword evidence="6 8" id="KW-1133">Transmembrane helix</keyword>
<feature type="domain" description="Citrate transporter-like" evidence="9">
    <location>
        <begin position="15"/>
        <end position="345"/>
    </location>
</feature>
<protein>
    <submittedName>
        <fullName evidence="10">Anion transporter</fullName>
    </submittedName>
</protein>
<evidence type="ECO:0000256" key="8">
    <source>
        <dbReference type="SAM" id="Phobius"/>
    </source>
</evidence>